<evidence type="ECO:0000256" key="4">
    <source>
        <dbReference type="ARBA" id="ARBA00022692"/>
    </source>
</evidence>
<gene>
    <name evidence="10" type="ORF">PECUL_23A032499</name>
</gene>
<evidence type="ECO:0000313" key="11">
    <source>
        <dbReference type="Proteomes" id="UP001295444"/>
    </source>
</evidence>
<organism evidence="10 11">
    <name type="scientific">Pelobates cultripes</name>
    <name type="common">Western spadefoot toad</name>
    <dbReference type="NCBI Taxonomy" id="61616"/>
    <lineage>
        <taxon>Eukaryota</taxon>
        <taxon>Metazoa</taxon>
        <taxon>Chordata</taxon>
        <taxon>Craniata</taxon>
        <taxon>Vertebrata</taxon>
        <taxon>Euteleostomi</taxon>
        <taxon>Amphibia</taxon>
        <taxon>Batrachia</taxon>
        <taxon>Anura</taxon>
        <taxon>Pelobatoidea</taxon>
        <taxon>Pelobatidae</taxon>
        <taxon>Pelobates</taxon>
    </lineage>
</organism>
<proteinExistence type="inferred from homology"/>
<evidence type="ECO:0000256" key="3">
    <source>
        <dbReference type="ARBA" id="ARBA00022679"/>
    </source>
</evidence>
<dbReference type="EMBL" id="OW240913">
    <property type="protein sequence ID" value="CAH2246496.1"/>
    <property type="molecule type" value="Genomic_DNA"/>
</dbReference>
<name>A0AAD1VSW5_PELCU</name>
<evidence type="ECO:0000256" key="6">
    <source>
        <dbReference type="ARBA" id="ARBA00022989"/>
    </source>
</evidence>
<dbReference type="InterPro" id="IPR027417">
    <property type="entry name" value="P-loop_NTPase"/>
</dbReference>
<comment type="subcellular location">
    <subcellularLocation>
        <location evidence="1">Golgi apparatus membrane</location>
        <topology evidence="1">Single-pass type II membrane protein</topology>
    </subcellularLocation>
</comment>
<dbReference type="PANTHER" id="PTHR14647">
    <property type="entry name" value="GALACTOSE-3-O-SULFOTRANSFERASE"/>
    <property type="match status" value="1"/>
</dbReference>
<accession>A0AAD1VSW5</accession>
<evidence type="ECO:0000256" key="5">
    <source>
        <dbReference type="ARBA" id="ARBA00022968"/>
    </source>
</evidence>
<sequence>MESSFTHYKEQNVFQNPNRLADFLNNTATYYNSTDIDSHYGKNFMSLDLGFDNNGQESAKHFKLACQTAEILFDLVLISEYFDESLVLLKNARCWTFDDVQSIPLNIRSNTTKQSLPDKTQEKIKNLNQLD</sequence>
<dbReference type="AlphaFoldDB" id="A0AAD1VSW5"/>
<keyword evidence="11" id="KW-1185">Reference proteome</keyword>
<evidence type="ECO:0000256" key="8">
    <source>
        <dbReference type="ARBA" id="ARBA00023136"/>
    </source>
</evidence>
<keyword evidence="9" id="KW-0325">Glycoprotein</keyword>
<evidence type="ECO:0000256" key="7">
    <source>
        <dbReference type="ARBA" id="ARBA00023034"/>
    </source>
</evidence>
<dbReference type="InterPro" id="IPR009729">
    <property type="entry name" value="Gal-3-0_sulfotransfrase"/>
</dbReference>
<dbReference type="GO" id="GO:0009247">
    <property type="term" value="P:glycolipid biosynthetic process"/>
    <property type="evidence" value="ECO:0007669"/>
    <property type="project" value="InterPro"/>
</dbReference>
<evidence type="ECO:0000256" key="1">
    <source>
        <dbReference type="ARBA" id="ARBA00004323"/>
    </source>
</evidence>
<dbReference type="Proteomes" id="UP001295444">
    <property type="component" value="Chromosome 02"/>
</dbReference>
<keyword evidence="6" id="KW-1133">Transmembrane helix</keyword>
<keyword evidence="8" id="KW-0472">Membrane</keyword>
<comment type="similarity">
    <text evidence="2">Belongs to the galactose-3-O-sulfotransferase family.</text>
</comment>
<dbReference type="Pfam" id="PF06990">
    <property type="entry name" value="Gal-3-0_sulfotr"/>
    <property type="match status" value="1"/>
</dbReference>
<dbReference type="PANTHER" id="PTHR14647:SF62">
    <property type="entry name" value="GALACTOSE-3-O-SULFOTRANSFERASE 2"/>
    <property type="match status" value="1"/>
</dbReference>
<protein>
    <submittedName>
        <fullName evidence="10">Galactose-3-O-sulfotransferase 2-like</fullName>
    </submittedName>
</protein>
<dbReference type="GO" id="GO:0000139">
    <property type="term" value="C:Golgi membrane"/>
    <property type="evidence" value="ECO:0007669"/>
    <property type="project" value="UniProtKB-SubCell"/>
</dbReference>
<evidence type="ECO:0000256" key="9">
    <source>
        <dbReference type="ARBA" id="ARBA00023180"/>
    </source>
</evidence>
<keyword evidence="3" id="KW-0808">Transferase</keyword>
<evidence type="ECO:0000256" key="2">
    <source>
        <dbReference type="ARBA" id="ARBA00008124"/>
    </source>
</evidence>
<keyword evidence="7" id="KW-0333">Golgi apparatus</keyword>
<reference evidence="10" key="1">
    <citation type="submission" date="2022-03" db="EMBL/GenBank/DDBJ databases">
        <authorList>
            <person name="Alioto T."/>
            <person name="Alioto T."/>
            <person name="Gomez Garrido J."/>
        </authorList>
    </citation>
    <scope>NUCLEOTIDE SEQUENCE</scope>
</reference>
<dbReference type="Gene3D" id="3.40.50.300">
    <property type="entry name" value="P-loop containing nucleotide triphosphate hydrolases"/>
    <property type="match status" value="1"/>
</dbReference>
<dbReference type="GO" id="GO:0001733">
    <property type="term" value="F:galactosylceramide sulfotransferase activity"/>
    <property type="evidence" value="ECO:0007669"/>
    <property type="project" value="InterPro"/>
</dbReference>
<evidence type="ECO:0000313" key="10">
    <source>
        <dbReference type="EMBL" id="CAH2246496.1"/>
    </source>
</evidence>
<keyword evidence="5" id="KW-0735">Signal-anchor</keyword>
<keyword evidence="4" id="KW-0812">Transmembrane</keyword>